<dbReference type="RefSeq" id="WP_148973913.1">
    <property type="nucleotide sequence ID" value="NZ_VTER01000003.1"/>
</dbReference>
<evidence type="ECO:0000313" key="3">
    <source>
        <dbReference type="EMBL" id="TYS50084.1"/>
    </source>
</evidence>
<dbReference type="EMBL" id="VTER01000003">
    <property type="protein sequence ID" value="TYS50084.1"/>
    <property type="molecule type" value="Genomic_DNA"/>
</dbReference>
<dbReference type="Pfam" id="PF05709">
    <property type="entry name" value="Sipho_tail"/>
    <property type="match status" value="1"/>
</dbReference>
<feature type="domain" description="Siphovirus-type tail component RIFT-related" evidence="1">
    <location>
        <begin position="12"/>
        <end position="114"/>
    </location>
</feature>
<reference evidence="3 4" key="1">
    <citation type="submission" date="2019-08" db="EMBL/GenBank/DDBJ databases">
        <title>Bacillus genomes from the desert of Cuatro Cienegas, Coahuila.</title>
        <authorList>
            <person name="Olmedo-Alvarez G."/>
        </authorList>
    </citation>
    <scope>NUCLEOTIDE SEQUENCE [LARGE SCALE GENOMIC DNA]</scope>
    <source>
        <strain evidence="3 4">CH446_14T</strain>
    </source>
</reference>
<dbReference type="InterPro" id="IPR008841">
    <property type="entry name" value="Siphovirus-type_tail_N"/>
</dbReference>
<dbReference type="Proteomes" id="UP000322139">
    <property type="component" value="Unassembled WGS sequence"/>
</dbReference>
<evidence type="ECO:0000259" key="1">
    <source>
        <dbReference type="Pfam" id="PF05709"/>
    </source>
</evidence>
<gene>
    <name evidence="3" type="ORF">FZD51_05890</name>
</gene>
<name>A0A5D4RJT8_9BACI</name>
<dbReference type="Pfam" id="PF22768">
    <property type="entry name" value="SPP1_Dit"/>
    <property type="match status" value="1"/>
</dbReference>
<sequence length="289" mass="32246">MQKFTFINANNESVVLKNSGPYVVEDVSGLGDVESNIQSQKAPDQDGDTYTGSNLEPRYISFDINIIGLGRADTIQKRTKLGRMFNPTLGPGMLIVENEMGVREIKAVSEHVPKYPQSRGNKGATFQKALIHLKAPNPYWLEREKKEQLVVWEGGLEFPLSLPTYFAQQSENKAKILQNEGEVPTPVRIVFNGPATAPIRIINVTTGDFIEVNQSLTENERLEINTTPGQKSVRKIQGSGESWNAFHFIHLGSTFFRLIPGNNLLDYSTGADYERAAVSISWNNRFTTV</sequence>
<organism evidence="3 4">
    <name type="scientific">Bacillus infantis</name>
    <dbReference type="NCBI Taxonomy" id="324767"/>
    <lineage>
        <taxon>Bacteria</taxon>
        <taxon>Bacillati</taxon>
        <taxon>Bacillota</taxon>
        <taxon>Bacilli</taxon>
        <taxon>Bacillales</taxon>
        <taxon>Bacillaceae</taxon>
        <taxon>Bacillus</taxon>
    </lineage>
</organism>
<proteinExistence type="predicted"/>
<dbReference type="InterPro" id="IPR054738">
    <property type="entry name" value="Siphovirus-type_tail_C"/>
</dbReference>
<evidence type="ECO:0000259" key="2">
    <source>
        <dbReference type="Pfam" id="PF22768"/>
    </source>
</evidence>
<accession>A0A5D4RJT8</accession>
<comment type="caution">
    <text evidence="3">The sequence shown here is derived from an EMBL/GenBank/DDBJ whole genome shotgun (WGS) entry which is preliminary data.</text>
</comment>
<evidence type="ECO:0000313" key="4">
    <source>
        <dbReference type="Proteomes" id="UP000322139"/>
    </source>
</evidence>
<dbReference type="Gene3D" id="2.40.30.200">
    <property type="match status" value="1"/>
</dbReference>
<dbReference type="AlphaFoldDB" id="A0A5D4RJT8"/>
<feature type="domain" description="Siphovirus-type tail component C-terminal" evidence="2">
    <location>
        <begin position="181"/>
        <end position="286"/>
    </location>
</feature>
<protein>
    <submittedName>
        <fullName evidence="3">Phage tail family protein</fullName>
    </submittedName>
</protein>
<dbReference type="Gene3D" id="2.60.120.860">
    <property type="match status" value="1"/>
</dbReference>